<dbReference type="AlphaFoldDB" id="A0A9W6GS12"/>
<evidence type="ECO:0000256" key="1">
    <source>
        <dbReference type="ARBA" id="ARBA00009080"/>
    </source>
</evidence>
<dbReference type="GO" id="GO:0050661">
    <property type="term" value="F:NADP binding"/>
    <property type="evidence" value="ECO:0007669"/>
    <property type="project" value="InterPro"/>
</dbReference>
<dbReference type="NCBIfam" id="TIGR01692">
    <property type="entry name" value="HIBADH"/>
    <property type="match status" value="1"/>
</dbReference>
<organism evidence="10 11">
    <name type="scientific">Methylocystis echinoides</name>
    <dbReference type="NCBI Taxonomy" id="29468"/>
    <lineage>
        <taxon>Bacteria</taxon>
        <taxon>Pseudomonadati</taxon>
        <taxon>Pseudomonadota</taxon>
        <taxon>Alphaproteobacteria</taxon>
        <taxon>Hyphomicrobiales</taxon>
        <taxon>Methylocystaceae</taxon>
        <taxon>Methylocystis</taxon>
    </lineage>
</organism>
<dbReference type="InterPro" id="IPR029154">
    <property type="entry name" value="HIBADH-like_NADP-bd"/>
</dbReference>
<feature type="domain" description="6-phosphogluconate dehydrogenase NADP-binding" evidence="8">
    <location>
        <begin position="3"/>
        <end position="159"/>
    </location>
</feature>
<dbReference type="Pfam" id="PF14833">
    <property type="entry name" value="NAD_binding_11"/>
    <property type="match status" value="1"/>
</dbReference>
<evidence type="ECO:0000256" key="2">
    <source>
        <dbReference type="ARBA" id="ARBA00022456"/>
    </source>
</evidence>
<evidence type="ECO:0000313" key="10">
    <source>
        <dbReference type="EMBL" id="GLI91878.1"/>
    </source>
</evidence>
<dbReference type="Gene3D" id="3.40.50.720">
    <property type="entry name" value="NAD(P)-binding Rossmann-like Domain"/>
    <property type="match status" value="1"/>
</dbReference>
<evidence type="ECO:0000259" key="9">
    <source>
        <dbReference type="Pfam" id="PF14833"/>
    </source>
</evidence>
<feature type="active site" evidence="5">
    <location>
        <position position="168"/>
    </location>
</feature>
<evidence type="ECO:0000259" key="8">
    <source>
        <dbReference type="Pfam" id="PF03446"/>
    </source>
</evidence>
<dbReference type="Gene3D" id="1.10.1040.10">
    <property type="entry name" value="N-(1-d-carboxylethyl)-l-norvaline Dehydrogenase, domain 2"/>
    <property type="match status" value="1"/>
</dbReference>
<dbReference type="SUPFAM" id="SSF48179">
    <property type="entry name" value="6-phosphogluconate dehydrogenase C-terminal domain-like"/>
    <property type="match status" value="1"/>
</dbReference>
<dbReference type="PANTHER" id="PTHR22981">
    <property type="entry name" value="3-HYDROXYISOBUTYRATE DEHYDROGENASE-RELATED"/>
    <property type="match status" value="1"/>
</dbReference>
<feature type="signal peptide" evidence="7">
    <location>
        <begin position="1"/>
        <end position="17"/>
    </location>
</feature>
<dbReference type="RefSeq" id="WP_281800751.1">
    <property type="nucleotide sequence ID" value="NZ_BSEC01000001.1"/>
</dbReference>
<sequence length="293" mass="29230">MGRIAFIGLGAMGAPMAASLVAAGQEVIGFDSADAAREKAAAAGVRCAGTAQEAASGAETVLTMLQSGEQVLDVWRTALPCAARGALFVDCSTIDIDSARHAHLLAGMAGSKAIDAPVSGGVAGAATRSLTFMCGGDAETFQIAKPLLEKMGARILHCGGQGLGQAAKLCNNLMLGVTMIATAEAFALASRIGLSASALYEVAAASSGQSWSLTSYCPVPGPVPASPANRDYAPGFAAPLMLKDLRLAETAGAKAGAVTPLCAAAAQLYALYVAQGGSGKDFSGIFEMLQGGA</sequence>
<evidence type="ECO:0000256" key="5">
    <source>
        <dbReference type="PIRSR" id="PIRSR000103-1"/>
    </source>
</evidence>
<evidence type="ECO:0000256" key="4">
    <source>
        <dbReference type="ARBA" id="ARBA00023027"/>
    </source>
</evidence>
<comment type="caution">
    <text evidence="10">The sequence shown here is derived from an EMBL/GenBank/DDBJ whole genome shotgun (WGS) entry which is preliminary data.</text>
</comment>
<keyword evidence="2 6" id="KW-0101">Branched-chain amino acid catabolism</keyword>
<reference evidence="10" key="1">
    <citation type="journal article" date="2023" name="Int. J. Syst. Evol. Microbiol.">
        <title>Methylocystis iwaonis sp. nov., a type II methane-oxidizing bacterium from surface soil of a rice paddy field in Japan, and emended description of the genus Methylocystis (ex Whittenbury et al. 1970) Bowman et al. 1993.</title>
        <authorList>
            <person name="Kaise H."/>
            <person name="Sawadogo J.B."/>
            <person name="Alam M.S."/>
            <person name="Ueno C."/>
            <person name="Dianou D."/>
            <person name="Shinjo R."/>
            <person name="Asakawa S."/>
        </authorList>
    </citation>
    <scope>NUCLEOTIDE SEQUENCE</scope>
    <source>
        <strain evidence="10">LMG27198</strain>
    </source>
</reference>
<evidence type="ECO:0000313" key="11">
    <source>
        <dbReference type="Proteomes" id="UP001144323"/>
    </source>
</evidence>
<dbReference type="InterPro" id="IPR036291">
    <property type="entry name" value="NAD(P)-bd_dom_sf"/>
</dbReference>
<gene>
    <name evidence="10" type="ORF">LMG27198_08700</name>
</gene>
<feature type="chain" id="PRO_5040902811" description="3-hydroxyisobutyrate dehydrogenase" evidence="7">
    <location>
        <begin position="18"/>
        <end position="293"/>
    </location>
</feature>
<dbReference type="EMBL" id="BSEC01000001">
    <property type="protein sequence ID" value="GLI91878.1"/>
    <property type="molecule type" value="Genomic_DNA"/>
</dbReference>
<dbReference type="SUPFAM" id="SSF51735">
    <property type="entry name" value="NAD(P)-binding Rossmann-fold domains"/>
    <property type="match status" value="1"/>
</dbReference>
<dbReference type="GO" id="GO:0009083">
    <property type="term" value="P:branched-chain amino acid catabolic process"/>
    <property type="evidence" value="ECO:0007669"/>
    <property type="project" value="UniProtKB-KW"/>
</dbReference>
<keyword evidence="11" id="KW-1185">Reference proteome</keyword>
<dbReference type="FunFam" id="1.10.1040.10:FF:000006">
    <property type="entry name" value="3-hydroxyisobutyrate dehydrogenase"/>
    <property type="match status" value="1"/>
</dbReference>
<dbReference type="PIRSF" id="PIRSF000103">
    <property type="entry name" value="HIBADH"/>
    <property type="match status" value="1"/>
</dbReference>
<comment type="similarity">
    <text evidence="1 6">Belongs to the HIBADH-related family.</text>
</comment>
<proteinExistence type="inferred from homology"/>
<keyword evidence="7" id="KW-0732">Signal</keyword>
<dbReference type="PANTHER" id="PTHR22981:SF7">
    <property type="entry name" value="3-HYDROXYISOBUTYRATE DEHYDROGENASE, MITOCHONDRIAL"/>
    <property type="match status" value="1"/>
</dbReference>
<comment type="catalytic activity">
    <reaction evidence="6">
        <text>3-hydroxy-2-methylpropanoate + NAD(+) = 2-methyl-3-oxopropanoate + NADH + H(+)</text>
        <dbReference type="Rhea" id="RHEA:17681"/>
        <dbReference type="ChEBI" id="CHEBI:11805"/>
        <dbReference type="ChEBI" id="CHEBI:15378"/>
        <dbReference type="ChEBI" id="CHEBI:57540"/>
        <dbReference type="ChEBI" id="CHEBI:57700"/>
        <dbReference type="ChEBI" id="CHEBI:57945"/>
        <dbReference type="EC" id="1.1.1.31"/>
    </reaction>
</comment>
<dbReference type="InterPro" id="IPR013328">
    <property type="entry name" value="6PGD_dom2"/>
</dbReference>
<dbReference type="InterPro" id="IPR008927">
    <property type="entry name" value="6-PGluconate_DH-like_C_sf"/>
</dbReference>
<protein>
    <recommendedName>
        <fullName evidence="6">3-hydroxyisobutyrate dehydrogenase</fullName>
        <shortName evidence="6">HIBADH</shortName>
        <ecNumber evidence="6">1.1.1.31</ecNumber>
    </recommendedName>
</protein>
<dbReference type="Pfam" id="PF03446">
    <property type="entry name" value="NAD_binding_2"/>
    <property type="match status" value="1"/>
</dbReference>
<dbReference type="EC" id="1.1.1.31" evidence="6"/>
<dbReference type="GO" id="GO:0008442">
    <property type="term" value="F:3-hydroxyisobutyrate dehydrogenase activity"/>
    <property type="evidence" value="ECO:0007669"/>
    <property type="project" value="UniProtKB-EC"/>
</dbReference>
<dbReference type="InterPro" id="IPR006115">
    <property type="entry name" value="6PGDH_NADP-bd"/>
</dbReference>
<evidence type="ECO:0000256" key="6">
    <source>
        <dbReference type="RuleBase" id="RU910714"/>
    </source>
</evidence>
<accession>A0A9W6GS12</accession>
<evidence type="ECO:0000256" key="3">
    <source>
        <dbReference type="ARBA" id="ARBA00023002"/>
    </source>
</evidence>
<keyword evidence="4 6" id="KW-0520">NAD</keyword>
<dbReference type="InterPro" id="IPR011548">
    <property type="entry name" value="HIBADH"/>
</dbReference>
<comment type="pathway">
    <text evidence="6">Amino-acid degradation; L-valine degradation.</text>
</comment>
<dbReference type="Proteomes" id="UP001144323">
    <property type="component" value="Unassembled WGS sequence"/>
</dbReference>
<dbReference type="GO" id="GO:0051287">
    <property type="term" value="F:NAD binding"/>
    <property type="evidence" value="ECO:0007669"/>
    <property type="project" value="InterPro"/>
</dbReference>
<dbReference type="InterPro" id="IPR002204">
    <property type="entry name" value="3-OH-isobutyrate_DH-rel_CS"/>
</dbReference>
<keyword evidence="3 6" id="KW-0560">Oxidoreductase</keyword>
<name>A0A9W6GS12_9HYPH</name>
<evidence type="ECO:0000256" key="7">
    <source>
        <dbReference type="SAM" id="SignalP"/>
    </source>
</evidence>
<feature type="domain" description="3-hydroxyisobutyrate dehydrogenase-like NAD-binding" evidence="9">
    <location>
        <begin position="162"/>
        <end position="288"/>
    </location>
</feature>
<dbReference type="InterPro" id="IPR015815">
    <property type="entry name" value="HIBADH-related"/>
</dbReference>
<dbReference type="PROSITE" id="PS00895">
    <property type="entry name" value="3_HYDROXYISOBUT_DH"/>
    <property type="match status" value="1"/>
</dbReference>